<dbReference type="InterPro" id="IPR011006">
    <property type="entry name" value="CheY-like_superfamily"/>
</dbReference>
<evidence type="ECO:0000256" key="1">
    <source>
        <dbReference type="ARBA" id="ARBA00022553"/>
    </source>
</evidence>
<dbReference type="InterPro" id="IPR039420">
    <property type="entry name" value="WalR-like"/>
</dbReference>
<dbReference type="SMART" id="SM00448">
    <property type="entry name" value="REC"/>
    <property type="match status" value="1"/>
</dbReference>
<dbReference type="Pfam" id="PF00196">
    <property type="entry name" value="GerE"/>
    <property type="match status" value="1"/>
</dbReference>
<comment type="caution">
    <text evidence="6">The sequence shown here is derived from an EMBL/GenBank/DDBJ whole genome shotgun (WGS) entry which is preliminary data.</text>
</comment>
<dbReference type="PANTHER" id="PTHR43214">
    <property type="entry name" value="TWO-COMPONENT RESPONSE REGULATOR"/>
    <property type="match status" value="1"/>
</dbReference>
<gene>
    <name evidence="6" type="primary">mxaX</name>
    <name evidence="6" type="ORF">LP43_0435</name>
</gene>
<name>A0A0A0BK04_9GAMM</name>
<evidence type="ECO:0000313" key="6">
    <source>
        <dbReference type="EMBL" id="KGM08012.1"/>
    </source>
</evidence>
<dbReference type="GO" id="GO:0000160">
    <property type="term" value="P:phosphorelay signal transduction system"/>
    <property type="evidence" value="ECO:0007669"/>
    <property type="project" value="InterPro"/>
</dbReference>
<dbReference type="InterPro" id="IPR016032">
    <property type="entry name" value="Sig_transdc_resp-reg_C-effctor"/>
</dbReference>
<dbReference type="Proteomes" id="UP000029999">
    <property type="component" value="Unassembled WGS sequence"/>
</dbReference>
<evidence type="ECO:0000313" key="7">
    <source>
        <dbReference type="Proteomes" id="UP000029999"/>
    </source>
</evidence>
<dbReference type="AlphaFoldDB" id="A0A0A0BK04"/>
<dbReference type="InterPro" id="IPR001789">
    <property type="entry name" value="Sig_transdc_resp-reg_receiver"/>
</dbReference>
<dbReference type="Pfam" id="PF00072">
    <property type="entry name" value="Response_reg"/>
    <property type="match status" value="1"/>
</dbReference>
<dbReference type="EMBL" id="JRQD01000001">
    <property type="protein sequence ID" value="KGM08012.1"/>
    <property type="molecule type" value="Genomic_DNA"/>
</dbReference>
<keyword evidence="2 6" id="KW-0238">DNA-binding</keyword>
<dbReference type="InterPro" id="IPR058245">
    <property type="entry name" value="NreC/VraR/RcsB-like_REC"/>
</dbReference>
<dbReference type="GO" id="GO:0006355">
    <property type="term" value="P:regulation of DNA-templated transcription"/>
    <property type="evidence" value="ECO:0007669"/>
    <property type="project" value="InterPro"/>
</dbReference>
<evidence type="ECO:0000256" key="2">
    <source>
        <dbReference type="ARBA" id="ARBA00023125"/>
    </source>
</evidence>
<dbReference type="Gene3D" id="3.40.50.2300">
    <property type="match status" value="1"/>
</dbReference>
<dbReference type="PROSITE" id="PS50110">
    <property type="entry name" value="RESPONSE_REGULATORY"/>
    <property type="match status" value="1"/>
</dbReference>
<dbReference type="PRINTS" id="PR00038">
    <property type="entry name" value="HTHLUXR"/>
</dbReference>
<feature type="domain" description="HTH luxR-type" evidence="4">
    <location>
        <begin position="141"/>
        <end position="206"/>
    </location>
</feature>
<sequence length="215" mass="23575">MNTTVLLIDDHAILRDGYQQLLNSAGFDVVAQASSAEEGYRLYLNHKPDICIIDISMPGAGGLECIRRICTRDPHALVLVCTMHEDSTLAMRAMEMGARGYITKSCPSSVLIEAVKTVADKGRYLSTEIARSIAIEKLVHTDQKVHSLSHQEFAVFRMVAEGKGINEMAESLALAPKTVSNYKTNMMRKLGTNNLAEIIFLAQKTGIIQPPPTTV</sequence>
<dbReference type="InterPro" id="IPR000792">
    <property type="entry name" value="Tscrpt_reg_LuxR_C"/>
</dbReference>
<dbReference type="SUPFAM" id="SSF52172">
    <property type="entry name" value="CheY-like"/>
    <property type="match status" value="1"/>
</dbReference>
<feature type="modified residue" description="4-aspartylphosphate" evidence="3">
    <location>
        <position position="54"/>
    </location>
</feature>
<proteinExistence type="predicted"/>
<dbReference type="PANTHER" id="PTHR43214:SF43">
    <property type="entry name" value="TWO-COMPONENT RESPONSE REGULATOR"/>
    <property type="match status" value="1"/>
</dbReference>
<evidence type="ECO:0000256" key="3">
    <source>
        <dbReference type="PROSITE-ProRule" id="PRU00169"/>
    </source>
</evidence>
<protein>
    <submittedName>
        <fullName evidence="6">DNA-binding response regulator, LuxR family</fullName>
    </submittedName>
</protein>
<dbReference type="CDD" id="cd17535">
    <property type="entry name" value="REC_NarL-like"/>
    <property type="match status" value="1"/>
</dbReference>
<dbReference type="SMART" id="SM00421">
    <property type="entry name" value="HTH_LUXR"/>
    <property type="match status" value="1"/>
</dbReference>
<reference evidence="6 7" key="1">
    <citation type="submission" date="2014-09" db="EMBL/GenBank/DDBJ databases">
        <authorList>
            <person name="Grob C."/>
            <person name="Taubert M."/>
            <person name="Howat A.M."/>
            <person name="Burns O.J."/>
            <person name="Dixon J.L."/>
            <person name="Chen Y."/>
            <person name="Murrell J.C."/>
        </authorList>
    </citation>
    <scope>NUCLEOTIDE SEQUENCE [LARGE SCALE GENOMIC DNA]</scope>
    <source>
        <strain evidence="6">L4</strain>
    </source>
</reference>
<accession>A0A0A0BK04</accession>
<dbReference type="STRING" id="392484.LP43_0435"/>
<dbReference type="SUPFAM" id="SSF46894">
    <property type="entry name" value="C-terminal effector domain of the bipartite response regulators"/>
    <property type="match status" value="1"/>
</dbReference>
<keyword evidence="1 3" id="KW-0597">Phosphoprotein</keyword>
<dbReference type="GO" id="GO:0003677">
    <property type="term" value="F:DNA binding"/>
    <property type="evidence" value="ECO:0007669"/>
    <property type="project" value="UniProtKB-KW"/>
</dbReference>
<dbReference type="PROSITE" id="PS50043">
    <property type="entry name" value="HTH_LUXR_2"/>
    <property type="match status" value="1"/>
</dbReference>
<feature type="domain" description="Response regulatory" evidence="5">
    <location>
        <begin position="4"/>
        <end position="119"/>
    </location>
</feature>
<organism evidence="6 7">
    <name type="scientific">Methylophaga thiooxydans</name>
    <dbReference type="NCBI Taxonomy" id="392484"/>
    <lineage>
        <taxon>Bacteria</taxon>
        <taxon>Pseudomonadati</taxon>
        <taxon>Pseudomonadota</taxon>
        <taxon>Gammaproteobacteria</taxon>
        <taxon>Thiotrichales</taxon>
        <taxon>Piscirickettsiaceae</taxon>
        <taxon>Methylophaga</taxon>
    </lineage>
</organism>
<dbReference type="RefSeq" id="WP_036311471.1">
    <property type="nucleotide sequence ID" value="NZ_JRQD01000001.1"/>
</dbReference>
<evidence type="ECO:0000259" key="5">
    <source>
        <dbReference type="PROSITE" id="PS50110"/>
    </source>
</evidence>
<evidence type="ECO:0000259" key="4">
    <source>
        <dbReference type="PROSITE" id="PS50043"/>
    </source>
</evidence>
<dbReference type="CDD" id="cd06170">
    <property type="entry name" value="LuxR_C_like"/>
    <property type="match status" value="1"/>
</dbReference>